<dbReference type="EMBL" id="ML992699">
    <property type="protein sequence ID" value="KAF2207948.1"/>
    <property type="molecule type" value="Genomic_DNA"/>
</dbReference>
<accession>A0A6A6F0F5</accession>
<keyword evidence="2" id="KW-1185">Reference proteome</keyword>
<dbReference type="AlphaFoldDB" id="A0A6A6F0F5"/>
<name>A0A6A6F0F5_9PEZI</name>
<dbReference type="Proteomes" id="UP000799539">
    <property type="component" value="Unassembled WGS sequence"/>
</dbReference>
<evidence type="ECO:0000313" key="1">
    <source>
        <dbReference type="EMBL" id="KAF2207948.1"/>
    </source>
</evidence>
<organism evidence="1 2">
    <name type="scientific">Cercospora zeae-maydis SCOH1-5</name>
    <dbReference type="NCBI Taxonomy" id="717836"/>
    <lineage>
        <taxon>Eukaryota</taxon>
        <taxon>Fungi</taxon>
        <taxon>Dikarya</taxon>
        <taxon>Ascomycota</taxon>
        <taxon>Pezizomycotina</taxon>
        <taxon>Dothideomycetes</taxon>
        <taxon>Dothideomycetidae</taxon>
        <taxon>Mycosphaerellales</taxon>
        <taxon>Mycosphaerellaceae</taxon>
        <taxon>Cercospora</taxon>
    </lineage>
</organism>
<proteinExistence type="predicted"/>
<reference evidence="1" key="1">
    <citation type="journal article" date="2020" name="Stud. Mycol.">
        <title>101 Dothideomycetes genomes: a test case for predicting lifestyles and emergence of pathogens.</title>
        <authorList>
            <person name="Haridas S."/>
            <person name="Albert R."/>
            <person name="Binder M."/>
            <person name="Bloem J."/>
            <person name="Labutti K."/>
            <person name="Salamov A."/>
            <person name="Andreopoulos B."/>
            <person name="Baker S."/>
            <person name="Barry K."/>
            <person name="Bills G."/>
            <person name="Bluhm B."/>
            <person name="Cannon C."/>
            <person name="Castanera R."/>
            <person name="Culley D."/>
            <person name="Daum C."/>
            <person name="Ezra D."/>
            <person name="Gonzalez J."/>
            <person name="Henrissat B."/>
            <person name="Kuo A."/>
            <person name="Liang C."/>
            <person name="Lipzen A."/>
            <person name="Lutzoni F."/>
            <person name="Magnuson J."/>
            <person name="Mondo S."/>
            <person name="Nolan M."/>
            <person name="Ohm R."/>
            <person name="Pangilinan J."/>
            <person name="Park H.-J."/>
            <person name="Ramirez L."/>
            <person name="Alfaro M."/>
            <person name="Sun H."/>
            <person name="Tritt A."/>
            <person name="Yoshinaga Y."/>
            <person name="Zwiers L.-H."/>
            <person name="Turgeon B."/>
            <person name="Goodwin S."/>
            <person name="Spatafora J."/>
            <person name="Crous P."/>
            <person name="Grigoriev I."/>
        </authorList>
    </citation>
    <scope>NUCLEOTIDE SEQUENCE</scope>
    <source>
        <strain evidence="1">SCOH1-5</strain>
    </source>
</reference>
<evidence type="ECO:0000313" key="2">
    <source>
        <dbReference type="Proteomes" id="UP000799539"/>
    </source>
</evidence>
<gene>
    <name evidence="1" type="ORF">CERZMDRAFT_91688</name>
</gene>
<protein>
    <submittedName>
        <fullName evidence="1">Uncharacterized protein</fullName>
    </submittedName>
</protein>
<sequence length="71" mass="7503">MSATSHIVSGFRQVFVRHNTGTVEAKNLSSLQGFGEEGDMLAIAFNNGREGHVMEGRVGPTFGGTGRYGSS</sequence>